<dbReference type="EMBL" id="JAUUTY010000004">
    <property type="protein sequence ID" value="KAK1644437.1"/>
    <property type="molecule type" value="Genomic_DNA"/>
</dbReference>
<reference evidence="2" key="1">
    <citation type="submission" date="2023-07" db="EMBL/GenBank/DDBJ databases">
        <title>A chromosome-level genome assembly of Lolium multiflorum.</title>
        <authorList>
            <person name="Chen Y."/>
            <person name="Copetti D."/>
            <person name="Kolliker R."/>
            <person name="Studer B."/>
        </authorList>
    </citation>
    <scope>NUCLEOTIDE SEQUENCE</scope>
    <source>
        <strain evidence="2">02402/16</strain>
        <tissue evidence="2">Leaf</tissue>
    </source>
</reference>
<dbReference type="Pfam" id="PF01693">
    <property type="entry name" value="Cauli_VI"/>
    <property type="match status" value="1"/>
</dbReference>
<proteinExistence type="predicted"/>
<evidence type="ECO:0000259" key="1">
    <source>
        <dbReference type="Pfam" id="PF01693"/>
    </source>
</evidence>
<dbReference type="Gene3D" id="3.40.970.10">
    <property type="entry name" value="Ribonuclease H1, N-terminal domain"/>
    <property type="match status" value="1"/>
</dbReference>
<name>A0AAD8S2U4_LOLMU</name>
<dbReference type="Proteomes" id="UP001231189">
    <property type="component" value="Unassembled WGS sequence"/>
</dbReference>
<keyword evidence="3" id="KW-1185">Reference proteome</keyword>
<feature type="domain" description="Ribonuclease H1 N-terminal" evidence="1">
    <location>
        <begin position="60"/>
        <end position="97"/>
    </location>
</feature>
<gene>
    <name evidence="2" type="ORF">QYE76_062242</name>
</gene>
<dbReference type="InterPro" id="IPR037056">
    <property type="entry name" value="RNase_H1_N_sf"/>
</dbReference>
<organism evidence="2 3">
    <name type="scientific">Lolium multiflorum</name>
    <name type="common">Italian ryegrass</name>
    <name type="synonym">Lolium perenne subsp. multiflorum</name>
    <dbReference type="NCBI Taxonomy" id="4521"/>
    <lineage>
        <taxon>Eukaryota</taxon>
        <taxon>Viridiplantae</taxon>
        <taxon>Streptophyta</taxon>
        <taxon>Embryophyta</taxon>
        <taxon>Tracheophyta</taxon>
        <taxon>Spermatophyta</taxon>
        <taxon>Magnoliopsida</taxon>
        <taxon>Liliopsida</taxon>
        <taxon>Poales</taxon>
        <taxon>Poaceae</taxon>
        <taxon>BOP clade</taxon>
        <taxon>Pooideae</taxon>
        <taxon>Poodae</taxon>
        <taxon>Poeae</taxon>
        <taxon>Poeae Chloroplast Group 2 (Poeae type)</taxon>
        <taxon>Loliodinae</taxon>
        <taxon>Loliinae</taxon>
        <taxon>Lolium</taxon>
    </lineage>
</organism>
<dbReference type="InterPro" id="IPR009027">
    <property type="entry name" value="Ribosomal_bL9/RNase_H1_N"/>
</dbReference>
<dbReference type="SUPFAM" id="SSF55658">
    <property type="entry name" value="L9 N-domain-like"/>
    <property type="match status" value="1"/>
</dbReference>
<evidence type="ECO:0000313" key="3">
    <source>
        <dbReference type="Proteomes" id="UP001231189"/>
    </source>
</evidence>
<dbReference type="InterPro" id="IPR011320">
    <property type="entry name" value="RNase_H1_N"/>
</dbReference>
<accession>A0AAD8S2U4</accession>
<protein>
    <recommendedName>
        <fullName evidence="1">Ribonuclease H1 N-terminal domain-containing protein</fullName>
    </recommendedName>
</protein>
<dbReference type="AlphaFoldDB" id="A0AAD8S2U4"/>
<evidence type="ECO:0000313" key="2">
    <source>
        <dbReference type="EMBL" id="KAK1644437.1"/>
    </source>
</evidence>
<sequence length="107" mass="12534">MAGVMNDADLIDDFHRIQVKLSESIHEDSDRGSYTNSECCLRGIPNNAYIGRLMEGQMAYYVVFEGRVPGVYEEWEDCKKQVHKFSDNCYRGYPPRHEMVAKWRNHQ</sequence>
<comment type="caution">
    <text evidence="2">The sequence shown here is derived from an EMBL/GenBank/DDBJ whole genome shotgun (WGS) entry which is preliminary data.</text>
</comment>